<reference evidence="1 2" key="1">
    <citation type="submission" date="2016-08" db="EMBL/GenBank/DDBJ databases">
        <title>Genome sequencing of Lactobacillus plantarum JSA22, isolated from fermented soybean paste.</title>
        <authorList>
            <person name="Choi H.S."/>
        </authorList>
    </citation>
    <scope>NUCLEOTIDE SEQUENCE [LARGE SCALE GENOMIC DNA]</scope>
    <source>
        <strain evidence="1 2">JSA22</strain>
    </source>
</reference>
<dbReference type="EMBL" id="MCOL01000001">
    <property type="protein sequence ID" value="ODO62820.1"/>
    <property type="molecule type" value="Genomic_DNA"/>
</dbReference>
<dbReference type="PATRIC" id="fig|1590.231.peg.2538"/>
<protein>
    <recommendedName>
        <fullName evidence="3">ABC transporter permease</fullName>
    </recommendedName>
</protein>
<evidence type="ECO:0008006" key="3">
    <source>
        <dbReference type="Google" id="ProtNLM"/>
    </source>
</evidence>
<dbReference type="RefSeq" id="WP_063722087.1">
    <property type="nucleotide sequence ID" value="NZ_AP028145.1"/>
</dbReference>
<gene>
    <name evidence="1" type="ORF">LPJSA22_02838</name>
</gene>
<comment type="caution">
    <text evidence="1">The sequence shown here is derived from an EMBL/GenBank/DDBJ whole genome shotgun (WGS) entry which is preliminary data.</text>
</comment>
<dbReference type="Proteomes" id="UP000094892">
    <property type="component" value="Unassembled WGS sequence"/>
</dbReference>
<name>A0A192YK44_LACPN</name>
<evidence type="ECO:0000313" key="1">
    <source>
        <dbReference type="EMBL" id="ODO62820.1"/>
    </source>
</evidence>
<organism evidence="1 2">
    <name type="scientific">Lactiplantibacillus plantarum</name>
    <name type="common">Lactobacillus plantarum</name>
    <dbReference type="NCBI Taxonomy" id="1590"/>
    <lineage>
        <taxon>Bacteria</taxon>
        <taxon>Bacillati</taxon>
        <taxon>Bacillota</taxon>
        <taxon>Bacilli</taxon>
        <taxon>Lactobacillales</taxon>
        <taxon>Lactobacillaceae</taxon>
        <taxon>Lactiplantibacillus</taxon>
    </lineage>
</organism>
<accession>A0A192YK44</accession>
<sequence>MVSLSIHQFQYSWKSWMTGNFIFIISGWLIGFCLTGIDTLSCVTFSSHIDPLPLFIMPMVFGGITLLFVLGEVIRLIMQELANEYQLWVVLGANQHQLALLIAVQMGLTAFLSSWVGYSLSMLSIKPLYGLLQFYIGRTWLPNVVFRPSVKVGLMTSLIVAGVAVLSGLINTHRLLRQHHRRIFNMLLFAISLVGLSIANYQVLVTNTQEDNGSVFLVLLFWLILVQTQIGRQLLMWLSGRITKITPSGLFKLASCQVMINANVNVPILALQSLSYGLIVLLYGLGGTGGQDIKNVIVSFIVYVGAPGLLVIANIISVAMLSGRQQEQNFQQLEQLGFSARMLLQERSLECCFQVVPLLITAMITNLTLYGALLMLAWHTQVRIQISLMSAFWLPMGVSMLTWVTLTMVAWKEVFVHLERAETGRQ</sequence>
<proteinExistence type="predicted"/>
<evidence type="ECO:0000313" key="2">
    <source>
        <dbReference type="Proteomes" id="UP000094892"/>
    </source>
</evidence>
<dbReference type="AlphaFoldDB" id="A0A192YK44"/>